<name>A0A7J8X204_GOSAI</name>
<gene>
    <name evidence="2" type="ORF">Goari_023116</name>
</gene>
<dbReference type="Proteomes" id="UP000593577">
    <property type="component" value="Unassembled WGS sequence"/>
</dbReference>
<evidence type="ECO:0000313" key="2">
    <source>
        <dbReference type="EMBL" id="MBA0681301.1"/>
    </source>
</evidence>
<evidence type="ECO:0000313" key="3">
    <source>
        <dbReference type="Proteomes" id="UP000593577"/>
    </source>
</evidence>
<proteinExistence type="predicted"/>
<evidence type="ECO:0000256" key="1">
    <source>
        <dbReference type="SAM" id="MobiDB-lite"/>
    </source>
</evidence>
<feature type="region of interest" description="Disordered" evidence="1">
    <location>
        <begin position="1"/>
        <end position="44"/>
    </location>
</feature>
<accession>A0A7J8X204</accession>
<organism evidence="2 3">
    <name type="scientific">Gossypium aridum</name>
    <name type="common">American cotton</name>
    <name type="synonym">Erioxylum aridum</name>
    <dbReference type="NCBI Taxonomy" id="34290"/>
    <lineage>
        <taxon>Eukaryota</taxon>
        <taxon>Viridiplantae</taxon>
        <taxon>Streptophyta</taxon>
        <taxon>Embryophyta</taxon>
        <taxon>Tracheophyta</taxon>
        <taxon>Spermatophyta</taxon>
        <taxon>Magnoliopsida</taxon>
        <taxon>eudicotyledons</taxon>
        <taxon>Gunneridae</taxon>
        <taxon>Pentapetalae</taxon>
        <taxon>rosids</taxon>
        <taxon>malvids</taxon>
        <taxon>Malvales</taxon>
        <taxon>Malvaceae</taxon>
        <taxon>Malvoideae</taxon>
        <taxon>Gossypium</taxon>
    </lineage>
</organism>
<protein>
    <submittedName>
        <fullName evidence="2">Uncharacterized protein</fullName>
    </submittedName>
</protein>
<comment type="caution">
    <text evidence="2">The sequence shown here is derived from an EMBL/GenBank/DDBJ whole genome shotgun (WGS) entry which is preliminary data.</text>
</comment>
<reference evidence="2 3" key="1">
    <citation type="journal article" date="2019" name="Genome Biol. Evol.">
        <title>Insights into the evolution of the New World diploid cottons (Gossypium, subgenus Houzingenia) based on genome sequencing.</title>
        <authorList>
            <person name="Grover C.E."/>
            <person name="Arick M.A. 2nd"/>
            <person name="Thrash A."/>
            <person name="Conover J.L."/>
            <person name="Sanders W.S."/>
            <person name="Peterson D.G."/>
            <person name="Frelichowski J.E."/>
            <person name="Scheffler J.A."/>
            <person name="Scheffler B.E."/>
            <person name="Wendel J.F."/>
        </authorList>
    </citation>
    <scope>NUCLEOTIDE SEQUENCE [LARGE SCALE GENOMIC DNA]</scope>
    <source>
        <strain evidence="2">185</strain>
        <tissue evidence="2">Leaf</tissue>
    </source>
</reference>
<dbReference type="AlphaFoldDB" id="A0A7J8X204"/>
<keyword evidence="3" id="KW-1185">Reference proteome</keyword>
<sequence length="57" mass="6518">MTGMMKRMVFGNHLRSQTQHTKDHGSVRKSRTPTTRESGRLHGLITQSSKMIRTSMC</sequence>
<dbReference type="EMBL" id="JABFAA010000005">
    <property type="protein sequence ID" value="MBA0681301.1"/>
    <property type="molecule type" value="Genomic_DNA"/>
</dbReference>